<sequence length="111" mass="12642">MQKKLNSCGVIGAKEHSEINRRSVLAMRMYRLRFIGVKYILYYYVIAKTCISKAYDSINKKCKMWETLANASMSDAALKEKFSMEHVTAFAVSGMAHGNFVDIHHFLGVAR</sequence>
<dbReference type="EMBL" id="BMAV01003001">
    <property type="protein sequence ID" value="GFY42326.1"/>
    <property type="molecule type" value="Genomic_DNA"/>
</dbReference>
<reference evidence="1" key="1">
    <citation type="submission" date="2020-08" db="EMBL/GenBank/DDBJ databases">
        <title>Multicomponent nature underlies the extraordinary mechanical properties of spider dragline silk.</title>
        <authorList>
            <person name="Kono N."/>
            <person name="Nakamura H."/>
            <person name="Mori M."/>
            <person name="Yoshida Y."/>
            <person name="Ohtoshi R."/>
            <person name="Malay A.D."/>
            <person name="Moran D.A.P."/>
            <person name="Tomita M."/>
            <person name="Numata K."/>
            <person name="Arakawa K."/>
        </authorList>
    </citation>
    <scope>NUCLEOTIDE SEQUENCE</scope>
</reference>
<name>A0A8X6WYS1_9ARAC</name>
<evidence type="ECO:0000313" key="1">
    <source>
        <dbReference type="EMBL" id="GFY42326.1"/>
    </source>
</evidence>
<accession>A0A8X6WYS1</accession>
<organism evidence="1 2">
    <name type="scientific">Trichonephila inaurata madagascariensis</name>
    <dbReference type="NCBI Taxonomy" id="2747483"/>
    <lineage>
        <taxon>Eukaryota</taxon>
        <taxon>Metazoa</taxon>
        <taxon>Ecdysozoa</taxon>
        <taxon>Arthropoda</taxon>
        <taxon>Chelicerata</taxon>
        <taxon>Arachnida</taxon>
        <taxon>Araneae</taxon>
        <taxon>Araneomorphae</taxon>
        <taxon>Entelegynae</taxon>
        <taxon>Araneoidea</taxon>
        <taxon>Nephilidae</taxon>
        <taxon>Trichonephila</taxon>
        <taxon>Trichonephila inaurata</taxon>
    </lineage>
</organism>
<protein>
    <submittedName>
        <fullName evidence="1">Uncharacterized protein</fullName>
    </submittedName>
</protein>
<comment type="caution">
    <text evidence="1">The sequence shown here is derived from an EMBL/GenBank/DDBJ whole genome shotgun (WGS) entry which is preliminary data.</text>
</comment>
<evidence type="ECO:0000313" key="2">
    <source>
        <dbReference type="Proteomes" id="UP000886998"/>
    </source>
</evidence>
<dbReference type="Proteomes" id="UP000886998">
    <property type="component" value="Unassembled WGS sequence"/>
</dbReference>
<gene>
    <name evidence="1" type="ORF">TNIN_363471</name>
</gene>
<proteinExistence type="predicted"/>
<dbReference type="AlphaFoldDB" id="A0A8X6WYS1"/>
<keyword evidence="2" id="KW-1185">Reference proteome</keyword>